<dbReference type="InterPro" id="IPR017853">
    <property type="entry name" value="GH"/>
</dbReference>
<proteinExistence type="inferred from homology"/>
<evidence type="ECO:0000313" key="7">
    <source>
        <dbReference type="EMBL" id="KAL3069068.1"/>
    </source>
</evidence>
<dbReference type="EMBL" id="JBICBT010001397">
    <property type="protein sequence ID" value="KAL3069068.1"/>
    <property type="molecule type" value="Genomic_DNA"/>
</dbReference>
<organism evidence="7 8">
    <name type="scientific">Heterodera trifolii</name>
    <dbReference type="NCBI Taxonomy" id="157864"/>
    <lineage>
        <taxon>Eukaryota</taxon>
        <taxon>Metazoa</taxon>
        <taxon>Ecdysozoa</taxon>
        <taxon>Nematoda</taxon>
        <taxon>Chromadorea</taxon>
        <taxon>Rhabditida</taxon>
        <taxon>Tylenchina</taxon>
        <taxon>Tylenchomorpha</taxon>
        <taxon>Tylenchoidea</taxon>
        <taxon>Heteroderidae</taxon>
        <taxon>Heteroderinae</taxon>
        <taxon>Heterodera</taxon>
    </lineage>
</organism>
<evidence type="ECO:0000256" key="2">
    <source>
        <dbReference type="ARBA" id="ARBA00022801"/>
    </source>
</evidence>
<feature type="domain" description="Glycoside hydrolase family 5" evidence="6">
    <location>
        <begin position="49"/>
        <end position="289"/>
    </location>
</feature>
<evidence type="ECO:0000313" key="8">
    <source>
        <dbReference type="Proteomes" id="UP001620626"/>
    </source>
</evidence>
<sequence length="336" mass="37644">MSAWICPGFLLFFVLILITDHYCLMTEAVTQPPYGQLAVSGKNLVQKSTKKAVALHGLSMYWSQWLPKFWVKETVNKLKCSCNANVVRAAMASSLGGYIANPTAEYKKMTAIIDGAIDQGIYVVVDWHTGDDLATTEIKYATDFFTKIAKAYNKYPHILYEIWNEPNKLVTWEAVVKPYAKTMIDVIRKYDKNNVIIVGTPNWDQDVDIVAKSPLKDANIIYTVHFYAGQHKDDVRNKVKTAYNLGLPMFVTEYGCYSADGNEQANLEELKKWMQLLEGSGISYAAWHVADIGEQSSILTKTSEVNNICDPAHLTNYGKAIINKLKSQNNGVKCSG</sequence>
<dbReference type="Pfam" id="PF00150">
    <property type="entry name" value="Cellulase"/>
    <property type="match status" value="1"/>
</dbReference>
<keyword evidence="5" id="KW-0732">Signal</keyword>
<comment type="similarity">
    <text evidence="1 4">Belongs to the glycosyl hydrolase 5 (cellulase A) family.</text>
</comment>
<dbReference type="InterPro" id="IPR001547">
    <property type="entry name" value="Glyco_hydro_5"/>
</dbReference>
<feature type="signal peptide" evidence="5">
    <location>
        <begin position="1"/>
        <end position="25"/>
    </location>
</feature>
<keyword evidence="8" id="KW-1185">Reference proteome</keyword>
<dbReference type="PANTHER" id="PTHR34142">
    <property type="entry name" value="ENDO-BETA-1,4-GLUCANASE A"/>
    <property type="match status" value="1"/>
</dbReference>
<dbReference type="SUPFAM" id="SSF51445">
    <property type="entry name" value="(Trans)glycosidases"/>
    <property type="match status" value="1"/>
</dbReference>
<dbReference type="GO" id="GO:0016798">
    <property type="term" value="F:hydrolase activity, acting on glycosyl bonds"/>
    <property type="evidence" value="ECO:0007669"/>
    <property type="project" value="UniProtKB-KW"/>
</dbReference>
<evidence type="ECO:0000256" key="1">
    <source>
        <dbReference type="ARBA" id="ARBA00005641"/>
    </source>
</evidence>
<dbReference type="Proteomes" id="UP001620626">
    <property type="component" value="Unassembled WGS sequence"/>
</dbReference>
<feature type="chain" id="PRO_5044783387" description="Glycoside hydrolase family 5 domain-containing protein" evidence="5">
    <location>
        <begin position="26"/>
        <end position="336"/>
    </location>
</feature>
<dbReference type="PANTHER" id="PTHR34142:SF1">
    <property type="entry name" value="GLYCOSIDE HYDROLASE FAMILY 5 DOMAIN-CONTAINING PROTEIN"/>
    <property type="match status" value="1"/>
</dbReference>
<evidence type="ECO:0000259" key="6">
    <source>
        <dbReference type="Pfam" id="PF00150"/>
    </source>
</evidence>
<accession>A0ABD2HYZ1</accession>
<gene>
    <name evidence="7" type="ORF">niasHT_034298</name>
</gene>
<comment type="caution">
    <text evidence="7">The sequence shown here is derived from an EMBL/GenBank/DDBJ whole genome shotgun (WGS) entry which is preliminary data.</text>
</comment>
<reference evidence="7 8" key="1">
    <citation type="submission" date="2024-10" db="EMBL/GenBank/DDBJ databases">
        <authorList>
            <person name="Kim D."/>
        </authorList>
    </citation>
    <scope>NUCLEOTIDE SEQUENCE [LARGE SCALE GENOMIC DNA]</scope>
    <source>
        <strain evidence="7">BH-2024</strain>
    </source>
</reference>
<evidence type="ECO:0000256" key="4">
    <source>
        <dbReference type="RuleBase" id="RU361153"/>
    </source>
</evidence>
<dbReference type="AlphaFoldDB" id="A0ABD2HYZ1"/>
<keyword evidence="2 4" id="KW-0378">Hydrolase</keyword>
<protein>
    <recommendedName>
        <fullName evidence="6">Glycoside hydrolase family 5 domain-containing protein</fullName>
    </recommendedName>
</protein>
<name>A0ABD2HYZ1_9BILA</name>
<dbReference type="PROSITE" id="PS00659">
    <property type="entry name" value="GLYCOSYL_HYDROL_F5"/>
    <property type="match status" value="1"/>
</dbReference>
<dbReference type="InterPro" id="IPR018087">
    <property type="entry name" value="Glyco_hydro_5_CS"/>
</dbReference>
<keyword evidence="3 4" id="KW-0326">Glycosidase</keyword>
<evidence type="ECO:0000256" key="5">
    <source>
        <dbReference type="SAM" id="SignalP"/>
    </source>
</evidence>
<dbReference type="Gene3D" id="3.20.20.80">
    <property type="entry name" value="Glycosidases"/>
    <property type="match status" value="1"/>
</dbReference>
<evidence type="ECO:0000256" key="3">
    <source>
        <dbReference type="ARBA" id="ARBA00023295"/>
    </source>
</evidence>